<dbReference type="STRING" id="404692.A0A0J6Y487"/>
<evidence type="ECO:0000313" key="3">
    <source>
        <dbReference type="Proteomes" id="UP000054565"/>
    </source>
</evidence>
<protein>
    <recommendedName>
        <fullName evidence="1">HNH nuclease domain-containing protein</fullName>
    </recommendedName>
</protein>
<dbReference type="OrthoDB" id="2104739at2759"/>
<evidence type="ECO:0000313" key="2">
    <source>
        <dbReference type="EMBL" id="KMP02525.1"/>
    </source>
</evidence>
<dbReference type="EMBL" id="DS028105">
    <property type="protein sequence ID" value="KMP02525.1"/>
    <property type="molecule type" value="Genomic_DNA"/>
</dbReference>
<gene>
    <name evidence="2" type="ORF">CIRG_10348</name>
</gene>
<sequence>MIKALISFHDAGHERETGPKRTTVVSLFATVVPGGVHWSRHSVPGDHDSSALLDGHSTASRGLHGDVAGRAHLQFPLTHRSMASHHRRPSSYEGAFDLPGRSHVPSQPLHCHQASFEGLINYSSLAPLTADQRSRAQEALDRIINHLANHSGSKGGYSRHLLVRHTYNYSRSELSKDTFLRVFFNVMGPDISSDEDINTGDDQLPPKFIHFADMLLKQFFFPLKASGKITPQPSPAQLSAMQSVRSPHEIIGTFERVSYLRALCLVRDQHCCVISQVFDAQQEVKRTHQHGLDAQDDDGNLLKDEDRFDDLEVAHILPHSLTQMNENLYSWKTMIDILNMFDCDVAHLIEGSHIDSPHNAISLTPTFHKSFGNFEVYFDAVAGEEHTYRIDSFFNPVSAARQGLPVLANSFSAKEE</sequence>
<reference evidence="3" key="1">
    <citation type="journal article" date="2010" name="Genome Res.">
        <title>Population genomic sequencing of Coccidioides fungi reveals recent hybridization and transposon control.</title>
        <authorList>
            <person name="Neafsey D.E."/>
            <person name="Barker B.M."/>
            <person name="Sharpton T.J."/>
            <person name="Stajich J.E."/>
            <person name="Park D.J."/>
            <person name="Whiston E."/>
            <person name="Hung C.-Y."/>
            <person name="McMahan C."/>
            <person name="White J."/>
            <person name="Sykes S."/>
            <person name="Heiman D."/>
            <person name="Young S."/>
            <person name="Zeng Q."/>
            <person name="Abouelleil A."/>
            <person name="Aftuck L."/>
            <person name="Bessette D."/>
            <person name="Brown A."/>
            <person name="FitzGerald M."/>
            <person name="Lui A."/>
            <person name="Macdonald J.P."/>
            <person name="Priest M."/>
            <person name="Orbach M.J."/>
            <person name="Galgiani J.N."/>
            <person name="Kirkland T.N."/>
            <person name="Cole G.T."/>
            <person name="Birren B.W."/>
            <person name="Henn M.R."/>
            <person name="Taylor J.W."/>
            <person name="Rounsley S.D."/>
        </authorList>
    </citation>
    <scope>NUCLEOTIDE SEQUENCE [LARGE SCALE GENOMIC DNA]</scope>
    <source>
        <strain evidence="3">RMSCC 2394</strain>
    </source>
</reference>
<name>A0A0J6Y487_COCIT</name>
<proteinExistence type="predicted"/>
<dbReference type="AlphaFoldDB" id="A0A0J6Y487"/>
<dbReference type="Pfam" id="PF13391">
    <property type="entry name" value="HNH_2"/>
    <property type="match status" value="1"/>
</dbReference>
<dbReference type="InterPro" id="IPR003615">
    <property type="entry name" value="HNH_nuc"/>
</dbReference>
<evidence type="ECO:0000259" key="1">
    <source>
        <dbReference type="Pfam" id="PF13391"/>
    </source>
</evidence>
<feature type="domain" description="HNH nuclease" evidence="1">
    <location>
        <begin position="298"/>
        <end position="379"/>
    </location>
</feature>
<organism evidence="2 3">
    <name type="scientific">Coccidioides immitis RMSCC 2394</name>
    <dbReference type="NCBI Taxonomy" id="404692"/>
    <lineage>
        <taxon>Eukaryota</taxon>
        <taxon>Fungi</taxon>
        <taxon>Dikarya</taxon>
        <taxon>Ascomycota</taxon>
        <taxon>Pezizomycotina</taxon>
        <taxon>Eurotiomycetes</taxon>
        <taxon>Eurotiomycetidae</taxon>
        <taxon>Onygenales</taxon>
        <taxon>Onygenaceae</taxon>
        <taxon>Coccidioides</taxon>
    </lineage>
</organism>
<dbReference type="Proteomes" id="UP000054565">
    <property type="component" value="Unassembled WGS sequence"/>
</dbReference>
<accession>A0A0J6Y487</accession>